<reference evidence="8" key="2">
    <citation type="submission" date="2025-08" db="UniProtKB">
        <authorList>
            <consortium name="RefSeq"/>
        </authorList>
    </citation>
    <scope>IDENTIFICATION</scope>
    <source>
        <tissue evidence="8">Leaf</tissue>
    </source>
</reference>
<evidence type="ECO:0000313" key="8">
    <source>
        <dbReference type="RefSeq" id="XP_021843123.2"/>
    </source>
</evidence>
<dbReference type="GeneID" id="110783125"/>
<keyword evidence="2" id="KW-0479">Metal-binding</keyword>
<dbReference type="PROSITE" id="PS51795">
    <property type="entry name" value="ZF_FLZ"/>
    <property type="match status" value="1"/>
</dbReference>
<evidence type="ECO:0000313" key="7">
    <source>
        <dbReference type="Proteomes" id="UP000813463"/>
    </source>
</evidence>
<feature type="compositionally biased region" description="Low complexity" evidence="5">
    <location>
        <begin position="95"/>
        <end position="108"/>
    </location>
</feature>
<evidence type="ECO:0000256" key="1">
    <source>
        <dbReference type="ARBA" id="ARBA00009374"/>
    </source>
</evidence>
<feature type="region of interest" description="Disordered" evidence="5">
    <location>
        <begin position="49"/>
        <end position="68"/>
    </location>
</feature>
<dbReference type="RefSeq" id="XP_021843123.2">
    <property type="nucleotide sequence ID" value="XM_021987431.2"/>
</dbReference>
<keyword evidence="3" id="KW-0862">Zinc</keyword>
<organism evidence="7 8">
    <name type="scientific">Spinacia oleracea</name>
    <name type="common">Spinach</name>
    <dbReference type="NCBI Taxonomy" id="3562"/>
    <lineage>
        <taxon>Eukaryota</taxon>
        <taxon>Viridiplantae</taxon>
        <taxon>Streptophyta</taxon>
        <taxon>Embryophyta</taxon>
        <taxon>Tracheophyta</taxon>
        <taxon>Spermatophyta</taxon>
        <taxon>Magnoliopsida</taxon>
        <taxon>eudicotyledons</taxon>
        <taxon>Gunneridae</taxon>
        <taxon>Pentapetalae</taxon>
        <taxon>Caryophyllales</taxon>
        <taxon>Chenopodiaceae</taxon>
        <taxon>Chenopodioideae</taxon>
        <taxon>Anserineae</taxon>
        <taxon>Spinacia</taxon>
    </lineage>
</organism>
<feature type="domain" description="FLZ-type" evidence="6">
    <location>
        <begin position="293"/>
        <end position="337"/>
    </location>
</feature>
<name>A0A9R0I601_SPIOL</name>
<feature type="compositionally biased region" description="Polar residues" evidence="5">
    <location>
        <begin position="8"/>
        <end position="24"/>
    </location>
</feature>
<dbReference type="Proteomes" id="UP000813463">
    <property type="component" value="Chromosome 5"/>
</dbReference>
<evidence type="ECO:0000256" key="3">
    <source>
        <dbReference type="ARBA" id="ARBA00022771"/>
    </source>
</evidence>
<dbReference type="PANTHER" id="PTHR46443:SF3">
    <property type="entry name" value="PROTEIN MARD1"/>
    <property type="match status" value="1"/>
</dbReference>
<dbReference type="InterPro" id="IPR044593">
    <property type="entry name" value="FLZ8/MARD1"/>
</dbReference>
<feature type="compositionally biased region" description="Low complexity" evidence="5">
    <location>
        <begin position="130"/>
        <end position="152"/>
    </location>
</feature>
<feature type="region of interest" description="Disordered" evidence="5">
    <location>
        <begin position="129"/>
        <end position="153"/>
    </location>
</feature>
<gene>
    <name evidence="8" type="primary">LOC110783125</name>
</gene>
<evidence type="ECO:0000259" key="6">
    <source>
        <dbReference type="PROSITE" id="PS51795"/>
    </source>
</evidence>
<dbReference type="AlphaFoldDB" id="A0A9R0I601"/>
<evidence type="ECO:0000256" key="5">
    <source>
        <dbReference type="SAM" id="MobiDB-lite"/>
    </source>
</evidence>
<dbReference type="GO" id="GO:0008270">
    <property type="term" value="F:zinc ion binding"/>
    <property type="evidence" value="ECO:0007669"/>
    <property type="project" value="UniProtKB-KW"/>
</dbReference>
<feature type="compositionally biased region" description="Low complexity" evidence="5">
    <location>
        <begin position="49"/>
        <end position="65"/>
    </location>
</feature>
<dbReference type="KEGG" id="soe:110783125"/>
<evidence type="ECO:0000256" key="4">
    <source>
        <dbReference type="PROSITE-ProRule" id="PRU01131"/>
    </source>
</evidence>
<protein>
    <submittedName>
        <fullName evidence="8">FCS-Like Zinc finger 8</fullName>
    </submittedName>
</protein>
<reference evidence="7" key="1">
    <citation type="journal article" date="2021" name="Nat. Commun.">
        <title>Genomic analyses provide insights into spinach domestication and the genetic basis of agronomic traits.</title>
        <authorList>
            <person name="Cai X."/>
            <person name="Sun X."/>
            <person name="Xu C."/>
            <person name="Sun H."/>
            <person name="Wang X."/>
            <person name="Ge C."/>
            <person name="Zhang Z."/>
            <person name="Wang Q."/>
            <person name="Fei Z."/>
            <person name="Jiao C."/>
            <person name="Wang Q."/>
        </authorList>
    </citation>
    <scope>NUCLEOTIDE SEQUENCE [LARGE SCALE GENOMIC DNA]</scope>
    <source>
        <strain evidence="7">cv. Varoflay</strain>
    </source>
</reference>
<keyword evidence="3" id="KW-0863">Zinc-finger</keyword>
<feature type="region of interest" description="Disordered" evidence="5">
    <location>
        <begin position="1"/>
        <end position="31"/>
    </location>
</feature>
<keyword evidence="7" id="KW-1185">Reference proteome</keyword>
<dbReference type="InterPro" id="IPR007650">
    <property type="entry name" value="Zf-FLZ_dom"/>
</dbReference>
<feature type="zinc finger region" description="FLZ-type" evidence="4">
    <location>
        <begin position="293"/>
        <end position="337"/>
    </location>
</feature>
<sequence length="337" mass="37119">MLRKRTRQVTSTQGIISDHSNSSWIPPEKSTKPTSFFLNSPRFFKSLFSSSSSSSNSPSPSPSSSLNDPIMSPTSILDSKAFSALANSFWVVDNNTNNNNNSNKNSKTFSWEQPNNTKGIGLALIDENSSESNNNNNITTNNNSNMNNTATSKQQKRKLVVFGSQLRIQVPPLPPSSVFPCFSPESPREFGIKTPRNSLWPFGNKDSQVHPHESPGNGKGNGNGNDNNLSLSDMELSEDYTCVISHGPNPKTTHIFGNCIVQSCCGVVGSSSFSSRRNGYLSKFGNSISSPENFLSFCHHCKKKLGEGSDIYMYRGEKAFCSQECRCQEMLFDEMEN</sequence>
<feature type="region of interest" description="Disordered" evidence="5">
    <location>
        <begin position="95"/>
        <end position="115"/>
    </location>
</feature>
<proteinExistence type="inferred from homology"/>
<accession>A0A9R0I601</accession>
<dbReference type="PANTHER" id="PTHR46443">
    <property type="entry name" value="FCS-LIKE ZINC FINGER 8"/>
    <property type="match status" value="1"/>
</dbReference>
<evidence type="ECO:0000256" key="2">
    <source>
        <dbReference type="ARBA" id="ARBA00022723"/>
    </source>
</evidence>
<comment type="similarity">
    <text evidence="1">Belongs to the FLZ family.</text>
</comment>
<feature type="region of interest" description="Disordered" evidence="5">
    <location>
        <begin position="200"/>
        <end position="230"/>
    </location>
</feature>
<dbReference type="Pfam" id="PF04570">
    <property type="entry name" value="zf-FLZ"/>
    <property type="match status" value="1"/>
</dbReference>